<evidence type="ECO:0000313" key="2">
    <source>
        <dbReference type="Proteomes" id="UP000077667"/>
    </source>
</evidence>
<protein>
    <recommendedName>
        <fullName evidence="3">Sel1 repeat family protein</fullName>
    </recommendedName>
</protein>
<evidence type="ECO:0008006" key="3">
    <source>
        <dbReference type="Google" id="ProtNLM"/>
    </source>
</evidence>
<dbReference type="PANTHER" id="PTHR11102:SF160">
    <property type="entry name" value="ERAD-ASSOCIATED E3 UBIQUITIN-PROTEIN LIGASE COMPONENT HRD3"/>
    <property type="match status" value="1"/>
</dbReference>
<dbReference type="PANTHER" id="PTHR11102">
    <property type="entry name" value="SEL-1-LIKE PROTEIN"/>
    <property type="match status" value="1"/>
</dbReference>
<accession>A0A1A9I417</accession>
<dbReference type="EMBL" id="CP015772">
    <property type="protein sequence ID" value="ANH82408.1"/>
    <property type="molecule type" value="Genomic_DNA"/>
</dbReference>
<dbReference type="Proteomes" id="UP000077667">
    <property type="component" value="Chromosome"/>
</dbReference>
<dbReference type="RefSeq" id="WP_067758560.1">
    <property type="nucleotide sequence ID" value="NZ_CP015772.1"/>
</dbReference>
<dbReference type="InterPro" id="IPR050767">
    <property type="entry name" value="Sel1_AlgK"/>
</dbReference>
<dbReference type="SUPFAM" id="SSF81901">
    <property type="entry name" value="HCP-like"/>
    <property type="match status" value="4"/>
</dbReference>
<dbReference type="InterPro" id="IPR011990">
    <property type="entry name" value="TPR-like_helical_dom_sf"/>
</dbReference>
<gene>
    <name evidence="1" type="ORF">A8C56_16815</name>
</gene>
<dbReference type="Gene3D" id="1.25.40.10">
    <property type="entry name" value="Tetratricopeptide repeat domain"/>
    <property type="match status" value="3"/>
</dbReference>
<evidence type="ECO:0000313" key="1">
    <source>
        <dbReference type="EMBL" id="ANH82408.1"/>
    </source>
</evidence>
<dbReference type="KEGG" id="nia:A8C56_16815"/>
<proteinExistence type="predicted"/>
<keyword evidence="2" id="KW-1185">Reference proteome</keyword>
<name>A0A1A9I417_9BACT</name>
<sequence>MNNIVIYEKYFNNSVQPDPGLLSQLNEKNIRVQENWFRGLALLEQLISEYREGAPKEQLTSLFDLLFYDGADHTASVYLDDEAYQWFFKKMTEILGRLAALCPEAGLELAIAYVLARREYRDLQKSEQWFRQAITAGVEAAAPVYCYYQYAGLLPGADKEKALVAIKELAEKDNPWGIIYYNYYLIWFSPEATLTEPFYALKEHPDKKIRKNYYHALQGYYGRKEEKEKQLEILKEGIEKYNSSYCRLVLTDVQWPDAGSDEEKEALLGAIKKAYDLGAIDGAVSLGLRYLPQQPQSAQDFDKAVCWLKQAWKYGNSYTAYRLAYLYLYNEWIKDIPAGLALMKAAKEAGSIDAAIEWAEMHLEGTVTPVNKETAYATFTELHQKEIPYATYRLGNFYEYGEPDMGIAADLTKALEHYKQAADKNLPVAQYNTGRFLKYGFDDTPADMPAALSYFTKAAAGNNAQAYVELGLYEESGGRQDYAKAFEYFSRAAAIGYPYANYLKGLYLEFDYHRSGQKDPAGAFACYEYAAGYNEINAVYELGRCYKFGVGTEQNYDKGFEYLKKAADAGYPKALAELALSYERAEGVAEDREKAVGYMEKAAQQNYVYAQYAVGRYYLHGYAQPDAEKGREWLEKAAEQEHPYALLELGDYYLFDYNRLEQYDKAIDYYKRAKEQQVFSDGLGLCYEYGIGTEASPATAFNEYTLAAEYGNTNAKYRLGKCYYDGYGTDKNLEASFRWFSESANEGNDNAKVALGRQYLKGEGVQQQPGKAVELFKNAANNELANAQFELANCYLMGEGVDEDEDQALYWFEKAAENGHEGAKKITGKRR</sequence>
<dbReference type="GO" id="GO:0036503">
    <property type="term" value="P:ERAD pathway"/>
    <property type="evidence" value="ECO:0007669"/>
    <property type="project" value="TreeGrafter"/>
</dbReference>
<dbReference type="InterPro" id="IPR006597">
    <property type="entry name" value="Sel1-like"/>
</dbReference>
<dbReference type="AlphaFoldDB" id="A0A1A9I417"/>
<dbReference type="OrthoDB" id="621248at2"/>
<dbReference type="STRING" id="1176587.A8C56_16815"/>
<dbReference type="Pfam" id="PF08238">
    <property type="entry name" value="Sel1"/>
    <property type="match status" value="14"/>
</dbReference>
<organism evidence="1 2">
    <name type="scientific">Niabella ginsenosidivorans</name>
    <dbReference type="NCBI Taxonomy" id="1176587"/>
    <lineage>
        <taxon>Bacteria</taxon>
        <taxon>Pseudomonadati</taxon>
        <taxon>Bacteroidota</taxon>
        <taxon>Chitinophagia</taxon>
        <taxon>Chitinophagales</taxon>
        <taxon>Chitinophagaceae</taxon>
        <taxon>Niabella</taxon>
    </lineage>
</organism>
<dbReference type="SMART" id="SM00671">
    <property type="entry name" value="SEL1"/>
    <property type="match status" value="15"/>
</dbReference>
<reference evidence="1 2" key="1">
    <citation type="submission" date="2016-05" db="EMBL/GenBank/DDBJ databases">
        <title>Niabella ginsenosidivorans BS26 whole genome sequencing.</title>
        <authorList>
            <person name="Im W.T."/>
            <person name="Siddiqi M.Z."/>
        </authorList>
    </citation>
    <scope>NUCLEOTIDE SEQUENCE [LARGE SCALE GENOMIC DNA]</scope>
    <source>
        <strain evidence="1 2">BS26</strain>
    </source>
</reference>